<accession>A0A1P8WMB1</accession>
<organism evidence="1 2">
    <name type="scientific">Fuerstiella marisgermanici</name>
    <dbReference type="NCBI Taxonomy" id="1891926"/>
    <lineage>
        <taxon>Bacteria</taxon>
        <taxon>Pseudomonadati</taxon>
        <taxon>Planctomycetota</taxon>
        <taxon>Planctomycetia</taxon>
        <taxon>Planctomycetales</taxon>
        <taxon>Planctomycetaceae</taxon>
        <taxon>Fuerstiella</taxon>
    </lineage>
</organism>
<gene>
    <name evidence="1" type="ORF">Fuma_04854</name>
</gene>
<protein>
    <recommendedName>
        <fullName evidence="3">DUF3352 domain-containing protein</fullName>
    </recommendedName>
</protein>
<dbReference type="STRING" id="1891926.Fuma_04854"/>
<name>A0A1P8WMB1_9PLAN</name>
<dbReference type="AlphaFoldDB" id="A0A1P8WMB1"/>
<dbReference type="Proteomes" id="UP000187735">
    <property type="component" value="Chromosome"/>
</dbReference>
<proteinExistence type="predicted"/>
<keyword evidence="2" id="KW-1185">Reference proteome</keyword>
<dbReference type="RefSeq" id="WP_145944351.1">
    <property type="nucleotide sequence ID" value="NZ_CP017641.1"/>
</dbReference>
<evidence type="ECO:0000313" key="2">
    <source>
        <dbReference type="Proteomes" id="UP000187735"/>
    </source>
</evidence>
<reference evidence="1 2" key="1">
    <citation type="journal article" date="2016" name="Front. Microbiol.">
        <title>Fuerstia marisgermanicae gen. nov., sp. nov., an Unusual Member of the Phylum Planctomycetes from the German Wadden Sea.</title>
        <authorList>
            <person name="Kohn T."/>
            <person name="Heuer A."/>
            <person name="Jogler M."/>
            <person name="Vollmers J."/>
            <person name="Boedeker C."/>
            <person name="Bunk B."/>
            <person name="Rast P."/>
            <person name="Borchert D."/>
            <person name="Glockner I."/>
            <person name="Freese H.M."/>
            <person name="Klenk H.P."/>
            <person name="Overmann J."/>
            <person name="Kaster A.K."/>
            <person name="Rohde M."/>
            <person name="Wiegand S."/>
            <person name="Jogler C."/>
        </authorList>
    </citation>
    <scope>NUCLEOTIDE SEQUENCE [LARGE SCALE GENOMIC DNA]</scope>
    <source>
        <strain evidence="1 2">NH11</strain>
    </source>
</reference>
<sequence length="576" mass="63673">MMRRSMVFGWVCLVVGSGVVSAAERVATKLFPKSTVLYAEIANPPSLLAAVFDHPLRQKIEALEPYKQAIRTDSYRRFLTGRKFVEIQLGMEWREALETLTANGIYAGVDAETEGLAILIHAKDADSLDLFKAKLLELTKLGKNPDQIKQGEYRGIPAYEADKTKFAVVDDWLLITNKSETGQEVLDRLIDGEGDCLADAERFQSALSKRPADATGWAFADLKTLRDAGVAKKLFAGETENPAVELLVGGIFSSLQQSPFATASLRASQAGLGLEFAMPHQTDWVPEERNFYFGPGGTGRAPAVPEAKDTLFTLSTYRDISEMWLRAGDLFNERINDGFAEADANLTTLFAGRDFGEDILGSLTPEISFIATRQDFSDVLPIPAIKLPQFALVLELKEPESMTRELRRTFQSMIGFFNVVGAMEGNPQLELGMDKLADGAELITSVYIPEDDEAESKQANILFNFSPSVGFAKERFVVSSTNRLARELVQAKAPRRANDTVNTDSLLKADVLKTVLTDNREQLISQNMLEDGHTREEAEVAINLMLELVGYFQDASMKLNVADDELGLKMEVRVKD</sequence>
<evidence type="ECO:0000313" key="1">
    <source>
        <dbReference type="EMBL" id="APZ95199.1"/>
    </source>
</evidence>
<dbReference type="EMBL" id="CP017641">
    <property type="protein sequence ID" value="APZ95199.1"/>
    <property type="molecule type" value="Genomic_DNA"/>
</dbReference>
<dbReference type="OrthoDB" id="240224at2"/>
<dbReference type="KEGG" id="fmr:Fuma_04854"/>
<evidence type="ECO:0008006" key="3">
    <source>
        <dbReference type="Google" id="ProtNLM"/>
    </source>
</evidence>